<dbReference type="EMBL" id="JAHRIQ010035166">
    <property type="protein sequence ID" value="MEQ2232006.1"/>
    <property type="molecule type" value="Genomic_DNA"/>
</dbReference>
<protein>
    <submittedName>
        <fullName evidence="2">Uncharacterized protein</fullName>
    </submittedName>
</protein>
<evidence type="ECO:0000313" key="3">
    <source>
        <dbReference type="Proteomes" id="UP001482620"/>
    </source>
</evidence>
<gene>
    <name evidence="2" type="ORF">ILYODFUR_006628</name>
</gene>
<reference evidence="2 3" key="1">
    <citation type="submission" date="2021-06" db="EMBL/GenBank/DDBJ databases">
        <authorList>
            <person name="Palmer J.M."/>
        </authorList>
    </citation>
    <scope>NUCLEOTIDE SEQUENCE [LARGE SCALE GENOMIC DNA]</scope>
    <source>
        <strain evidence="3">if_2019</strain>
        <tissue evidence="2">Muscle</tissue>
    </source>
</reference>
<sequence length="76" mass="8197">MTGNWWGREVRRHDAGGEEGGVGGGEAMNTDEKSGGKRREFVQVGGDDFSEMIGAEEEEKDRWGGIQPVGVEEGAE</sequence>
<feature type="compositionally biased region" description="Acidic residues" evidence="1">
    <location>
        <begin position="48"/>
        <end position="59"/>
    </location>
</feature>
<evidence type="ECO:0000313" key="2">
    <source>
        <dbReference type="EMBL" id="MEQ2232006.1"/>
    </source>
</evidence>
<name>A0ABV0TGV1_9TELE</name>
<dbReference type="Proteomes" id="UP001482620">
    <property type="component" value="Unassembled WGS sequence"/>
</dbReference>
<feature type="compositionally biased region" description="Basic and acidic residues" evidence="1">
    <location>
        <begin position="30"/>
        <end position="41"/>
    </location>
</feature>
<accession>A0ABV0TGV1</accession>
<keyword evidence="3" id="KW-1185">Reference proteome</keyword>
<proteinExistence type="predicted"/>
<organism evidence="2 3">
    <name type="scientific">Ilyodon furcidens</name>
    <name type="common">goldbreast splitfin</name>
    <dbReference type="NCBI Taxonomy" id="33524"/>
    <lineage>
        <taxon>Eukaryota</taxon>
        <taxon>Metazoa</taxon>
        <taxon>Chordata</taxon>
        <taxon>Craniata</taxon>
        <taxon>Vertebrata</taxon>
        <taxon>Euteleostomi</taxon>
        <taxon>Actinopterygii</taxon>
        <taxon>Neopterygii</taxon>
        <taxon>Teleostei</taxon>
        <taxon>Neoteleostei</taxon>
        <taxon>Acanthomorphata</taxon>
        <taxon>Ovalentaria</taxon>
        <taxon>Atherinomorphae</taxon>
        <taxon>Cyprinodontiformes</taxon>
        <taxon>Goodeidae</taxon>
        <taxon>Ilyodon</taxon>
    </lineage>
</organism>
<feature type="region of interest" description="Disordered" evidence="1">
    <location>
        <begin position="1"/>
        <end position="76"/>
    </location>
</feature>
<evidence type="ECO:0000256" key="1">
    <source>
        <dbReference type="SAM" id="MobiDB-lite"/>
    </source>
</evidence>
<comment type="caution">
    <text evidence="2">The sequence shown here is derived from an EMBL/GenBank/DDBJ whole genome shotgun (WGS) entry which is preliminary data.</text>
</comment>